<dbReference type="GO" id="GO:0016787">
    <property type="term" value="F:hydrolase activity"/>
    <property type="evidence" value="ECO:0007669"/>
    <property type="project" value="UniProtKB-KW"/>
</dbReference>
<keyword evidence="2 3" id="KW-0378">Hydrolase</keyword>
<reference evidence="3 4" key="1">
    <citation type="submission" date="2023-07" db="EMBL/GenBank/DDBJ databases">
        <title>Sequencing the genomes of 1000 actinobacteria strains.</title>
        <authorList>
            <person name="Klenk H.-P."/>
        </authorList>
    </citation>
    <scope>NUCLEOTIDE SEQUENCE [LARGE SCALE GENOMIC DNA]</scope>
    <source>
        <strain evidence="3 4">DSM 22966</strain>
    </source>
</reference>
<accession>A0ABU2B3X8</accession>
<dbReference type="CDD" id="cd00586">
    <property type="entry name" value="4HBT"/>
    <property type="match status" value="1"/>
</dbReference>
<dbReference type="RefSeq" id="WP_310175387.1">
    <property type="nucleotide sequence ID" value="NZ_BAABHE010000002.1"/>
</dbReference>
<protein>
    <submittedName>
        <fullName evidence="3">Acyl-CoA thioester hydrolase</fullName>
        <ecNumber evidence="3">3.1.2.-</ecNumber>
    </submittedName>
</protein>
<proteinExistence type="inferred from homology"/>
<evidence type="ECO:0000313" key="3">
    <source>
        <dbReference type="EMBL" id="MDR7348314.1"/>
    </source>
</evidence>
<evidence type="ECO:0000256" key="1">
    <source>
        <dbReference type="ARBA" id="ARBA00005953"/>
    </source>
</evidence>
<organism evidence="3 4">
    <name type="scientific">Enteractinococcus fodinae</name>
    <dbReference type="NCBI Taxonomy" id="684663"/>
    <lineage>
        <taxon>Bacteria</taxon>
        <taxon>Bacillati</taxon>
        <taxon>Actinomycetota</taxon>
        <taxon>Actinomycetes</taxon>
        <taxon>Micrococcales</taxon>
        <taxon>Micrococcaceae</taxon>
    </lineage>
</organism>
<dbReference type="Pfam" id="PF13279">
    <property type="entry name" value="4HBT_2"/>
    <property type="match status" value="1"/>
</dbReference>
<dbReference type="EC" id="3.1.2.-" evidence="3"/>
<comment type="similarity">
    <text evidence="1">Belongs to the 4-hydroxybenzoyl-CoA thioesterase family.</text>
</comment>
<dbReference type="SUPFAM" id="SSF54637">
    <property type="entry name" value="Thioesterase/thiol ester dehydrase-isomerase"/>
    <property type="match status" value="1"/>
</dbReference>
<comment type="caution">
    <text evidence="3">The sequence shown here is derived from an EMBL/GenBank/DDBJ whole genome shotgun (WGS) entry which is preliminary data.</text>
</comment>
<dbReference type="EMBL" id="JAVDYJ010000001">
    <property type="protein sequence ID" value="MDR7348314.1"/>
    <property type="molecule type" value="Genomic_DNA"/>
</dbReference>
<keyword evidence="4" id="KW-1185">Reference proteome</keyword>
<dbReference type="Proteomes" id="UP001183794">
    <property type="component" value="Unassembled WGS sequence"/>
</dbReference>
<evidence type="ECO:0000256" key="2">
    <source>
        <dbReference type="ARBA" id="ARBA00022801"/>
    </source>
</evidence>
<name>A0ABU2B3X8_9MICC</name>
<dbReference type="Gene3D" id="3.10.129.10">
    <property type="entry name" value="Hotdog Thioesterase"/>
    <property type="match status" value="1"/>
</dbReference>
<sequence length="144" mass="15844">MSPTEVPEHAFTCELQVRWSDQDVNEHVNNSRILTLTEEARVQATKAWTGVVPDARVVRALNVSFEHPIHYGPALIAHVWISRIGTSSFTFSHTLSQDGVRCAYIEATVVTIDPETKQSRPLSDQLRAALVPQLAAESVTGPGN</sequence>
<dbReference type="InterPro" id="IPR050563">
    <property type="entry name" value="4-hydroxybenzoyl-CoA_TE"/>
</dbReference>
<gene>
    <name evidence="3" type="ORF">J2S62_002571</name>
</gene>
<dbReference type="InterPro" id="IPR029069">
    <property type="entry name" value="HotDog_dom_sf"/>
</dbReference>
<dbReference type="PANTHER" id="PTHR31793:SF27">
    <property type="entry name" value="NOVEL THIOESTERASE SUPERFAMILY DOMAIN AND SAPOSIN A-TYPE DOMAIN CONTAINING PROTEIN (0610012H03RIK)"/>
    <property type="match status" value="1"/>
</dbReference>
<dbReference type="PANTHER" id="PTHR31793">
    <property type="entry name" value="4-HYDROXYBENZOYL-COA THIOESTERASE FAMILY MEMBER"/>
    <property type="match status" value="1"/>
</dbReference>
<evidence type="ECO:0000313" key="4">
    <source>
        <dbReference type="Proteomes" id="UP001183794"/>
    </source>
</evidence>